<dbReference type="Gene3D" id="3.30.1370.10">
    <property type="entry name" value="K Homology domain, type 1"/>
    <property type="match status" value="1"/>
</dbReference>
<dbReference type="AlphaFoldDB" id="A0A1B6GXS4"/>
<dbReference type="InterPro" id="IPR057778">
    <property type="entry name" value="KH_Vigilin_N"/>
</dbReference>
<evidence type="ECO:0000256" key="3">
    <source>
        <dbReference type="PROSITE-ProRule" id="PRU00117"/>
    </source>
</evidence>
<dbReference type="InterPro" id="IPR004087">
    <property type="entry name" value="KH_dom"/>
</dbReference>
<dbReference type="Pfam" id="PF00013">
    <property type="entry name" value="KH_1"/>
    <property type="match status" value="1"/>
</dbReference>
<proteinExistence type="predicted"/>
<sequence length="241" mass="26852">VLITLNTFKMSSGKKNVEAAESEKMNNAVGSSSQAAQNGESEPKRSYTRSFPALPEKANAVSNSHHRQKKQTMANSIQQMRIGPSLISKTFHVAFDERKLDNSDKFGEGELQSVCMHIHRETGAQIEFSLSKDHSLSFIVTGRDREVKDALQKIANRFQTQPSKQISIPKDYHRTVIGLKGMKLKEIESSTNTKITVPRMNDLSELITITGPKDGIEKASLEIQRIVTEQANRASEMILVP</sequence>
<evidence type="ECO:0000256" key="4">
    <source>
        <dbReference type="SAM" id="MobiDB-lite"/>
    </source>
</evidence>
<feature type="non-terminal residue" evidence="6">
    <location>
        <position position="1"/>
    </location>
</feature>
<evidence type="ECO:0000256" key="1">
    <source>
        <dbReference type="ARBA" id="ARBA00022737"/>
    </source>
</evidence>
<reference evidence="6" key="1">
    <citation type="submission" date="2015-11" db="EMBL/GenBank/DDBJ databases">
        <title>De novo transcriptome assembly of four potential Pierce s Disease insect vectors from Arizona vineyards.</title>
        <authorList>
            <person name="Tassone E.E."/>
        </authorList>
    </citation>
    <scope>NUCLEOTIDE SEQUENCE</scope>
</reference>
<dbReference type="InterPro" id="IPR036612">
    <property type="entry name" value="KH_dom_type_1_sf"/>
</dbReference>
<feature type="non-terminal residue" evidence="6">
    <location>
        <position position="241"/>
    </location>
</feature>
<protein>
    <recommendedName>
        <fullName evidence="5">K Homology domain-containing protein</fullName>
    </recommendedName>
</protein>
<dbReference type="SUPFAM" id="SSF54791">
    <property type="entry name" value="Eukaryotic type KH-domain (KH-domain type I)"/>
    <property type="match status" value="1"/>
</dbReference>
<evidence type="ECO:0000313" key="6">
    <source>
        <dbReference type="EMBL" id="JAS67225.1"/>
    </source>
</evidence>
<dbReference type="SMART" id="SM00322">
    <property type="entry name" value="KH"/>
    <property type="match status" value="1"/>
</dbReference>
<gene>
    <name evidence="6" type="ORF">g.850</name>
</gene>
<dbReference type="GO" id="GO:0003723">
    <property type="term" value="F:RNA binding"/>
    <property type="evidence" value="ECO:0007669"/>
    <property type="project" value="UniProtKB-UniRule"/>
</dbReference>
<feature type="compositionally biased region" description="Polar residues" evidence="4">
    <location>
        <begin position="28"/>
        <end position="40"/>
    </location>
</feature>
<dbReference type="PROSITE" id="PS50084">
    <property type="entry name" value="KH_TYPE_1"/>
    <property type="match status" value="1"/>
</dbReference>
<keyword evidence="1" id="KW-0677">Repeat</keyword>
<evidence type="ECO:0000259" key="5">
    <source>
        <dbReference type="SMART" id="SM00322"/>
    </source>
</evidence>
<dbReference type="GO" id="GO:0010468">
    <property type="term" value="P:regulation of gene expression"/>
    <property type="evidence" value="ECO:0007669"/>
    <property type="project" value="UniProtKB-ARBA"/>
</dbReference>
<dbReference type="Pfam" id="PF24668">
    <property type="entry name" value="KH_Vigilin"/>
    <property type="match status" value="1"/>
</dbReference>
<keyword evidence="2 3" id="KW-0694">RNA-binding</keyword>
<evidence type="ECO:0000256" key="2">
    <source>
        <dbReference type="ARBA" id="ARBA00022884"/>
    </source>
</evidence>
<organism evidence="6">
    <name type="scientific">Cuerna arida</name>
    <dbReference type="NCBI Taxonomy" id="1464854"/>
    <lineage>
        <taxon>Eukaryota</taxon>
        <taxon>Metazoa</taxon>
        <taxon>Ecdysozoa</taxon>
        <taxon>Arthropoda</taxon>
        <taxon>Hexapoda</taxon>
        <taxon>Insecta</taxon>
        <taxon>Pterygota</taxon>
        <taxon>Neoptera</taxon>
        <taxon>Paraneoptera</taxon>
        <taxon>Hemiptera</taxon>
        <taxon>Auchenorrhyncha</taxon>
        <taxon>Membracoidea</taxon>
        <taxon>Cicadellidae</taxon>
        <taxon>Cicadellinae</taxon>
        <taxon>Proconiini</taxon>
        <taxon>Cuerna</taxon>
    </lineage>
</organism>
<feature type="region of interest" description="Disordered" evidence="4">
    <location>
        <begin position="21"/>
        <end position="48"/>
    </location>
</feature>
<feature type="domain" description="K Homology" evidence="5">
    <location>
        <begin position="160"/>
        <end position="228"/>
    </location>
</feature>
<dbReference type="EMBL" id="GECZ01002544">
    <property type="protein sequence ID" value="JAS67225.1"/>
    <property type="molecule type" value="Transcribed_RNA"/>
</dbReference>
<accession>A0A1B6GXS4</accession>
<dbReference type="InterPro" id="IPR004088">
    <property type="entry name" value="KH_dom_type_1"/>
</dbReference>
<name>A0A1B6GXS4_9HEMI</name>